<dbReference type="Proteomes" id="UP001165960">
    <property type="component" value="Unassembled WGS sequence"/>
</dbReference>
<name>A0ACC2UQL0_9FUNG</name>
<comment type="caution">
    <text evidence="1">The sequence shown here is derived from an EMBL/GenBank/DDBJ whole genome shotgun (WGS) entry which is preliminary data.</text>
</comment>
<organism evidence="1 2">
    <name type="scientific">Entomophthora muscae</name>
    <dbReference type="NCBI Taxonomy" id="34485"/>
    <lineage>
        <taxon>Eukaryota</taxon>
        <taxon>Fungi</taxon>
        <taxon>Fungi incertae sedis</taxon>
        <taxon>Zoopagomycota</taxon>
        <taxon>Entomophthoromycotina</taxon>
        <taxon>Entomophthoromycetes</taxon>
        <taxon>Entomophthorales</taxon>
        <taxon>Entomophthoraceae</taxon>
        <taxon>Entomophthora</taxon>
    </lineage>
</organism>
<evidence type="ECO:0000313" key="2">
    <source>
        <dbReference type="Proteomes" id="UP001165960"/>
    </source>
</evidence>
<accession>A0ACC2UQL0</accession>
<reference evidence="1" key="1">
    <citation type="submission" date="2022-04" db="EMBL/GenBank/DDBJ databases">
        <title>Genome of the entomopathogenic fungus Entomophthora muscae.</title>
        <authorList>
            <person name="Elya C."/>
            <person name="Lovett B.R."/>
            <person name="Lee E."/>
            <person name="Macias A.M."/>
            <person name="Hajek A.E."/>
            <person name="De Bivort B.L."/>
            <person name="Kasson M.T."/>
            <person name="De Fine Licht H.H."/>
            <person name="Stajich J.E."/>
        </authorList>
    </citation>
    <scope>NUCLEOTIDE SEQUENCE</scope>
    <source>
        <strain evidence="1">Berkeley</strain>
    </source>
</reference>
<proteinExistence type="predicted"/>
<gene>
    <name evidence="1" type="ORF">DSO57_1018711</name>
</gene>
<protein>
    <submittedName>
        <fullName evidence="1">Uncharacterized protein</fullName>
    </submittedName>
</protein>
<keyword evidence="2" id="KW-1185">Reference proteome</keyword>
<sequence length="181" mass="20505">MGSTEPLSGLAITMLSWSSSLALKATPNRHNSTRLQANTLFCNIMLLPICLGPLNTHCTFTRAIIASRRQEPHRRHPTTTIAFPADPIIPSLFPPHLMHPHLCWYLHSAPATRHVQQIQSHASLVEKRPNKKTSFSPHRVHNQGLLHPAWLHTHSQIIPYRPNTVHCTPQLINQPEHIFLL</sequence>
<dbReference type="EMBL" id="QTSX02000082">
    <property type="protein sequence ID" value="KAJ9088876.1"/>
    <property type="molecule type" value="Genomic_DNA"/>
</dbReference>
<evidence type="ECO:0000313" key="1">
    <source>
        <dbReference type="EMBL" id="KAJ9088876.1"/>
    </source>
</evidence>